<dbReference type="Proteomes" id="UP000002377">
    <property type="component" value="Chromosome"/>
</dbReference>
<dbReference type="RefSeq" id="WP_013121222.1">
    <property type="nucleotide sequence ID" value="NC_014152.1"/>
</dbReference>
<evidence type="ECO:0000256" key="5">
    <source>
        <dbReference type="SAM" id="Phobius"/>
    </source>
</evidence>
<evidence type="ECO:0000256" key="4">
    <source>
        <dbReference type="ARBA" id="ARBA00023136"/>
    </source>
</evidence>
<keyword evidence="4 5" id="KW-0472">Membrane</keyword>
<dbReference type="GO" id="GO:0016020">
    <property type="term" value="C:membrane"/>
    <property type="evidence" value="ECO:0007669"/>
    <property type="project" value="UniProtKB-SubCell"/>
</dbReference>
<name>D5XAM0_THEPJ</name>
<dbReference type="EMBL" id="CP002028">
    <property type="protein sequence ID" value="ADG83224.1"/>
    <property type="molecule type" value="Genomic_DNA"/>
</dbReference>
<dbReference type="eggNOG" id="COG4905">
    <property type="taxonomic scope" value="Bacteria"/>
</dbReference>
<keyword evidence="2 5" id="KW-0812">Transmembrane</keyword>
<reference evidence="6 7" key="1">
    <citation type="submission" date="2010-05" db="EMBL/GenBank/DDBJ databases">
        <title>Complete sequence of Thermincola sp. JR.</title>
        <authorList>
            <consortium name="US DOE Joint Genome Institute"/>
            <person name="Lucas S."/>
            <person name="Copeland A."/>
            <person name="Lapidus A."/>
            <person name="Cheng J.-F."/>
            <person name="Bruce D."/>
            <person name="Goodwin L."/>
            <person name="Pitluck S."/>
            <person name="Chertkov O."/>
            <person name="Detter J.C."/>
            <person name="Han C."/>
            <person name="Tapia R."/>
            <person name="Land M."/>
            <person name="Hauser L."/>
            <person name="Kyrpides N."/>
            <person name="Mikhailova N."/>
            <person name="Hazen T.C."/>
            <person name="Woyke T."/>
        </authorList>
    </citation>
    <scope>NUCLEOTIDE SEQUENCE [LARGE SCALE GENOMIC DNA]</scope>
    <source>
        <strain evidence="6 7">JR</strain>
    </source>
</reference>
<dbReference type="InterPro" id="IPR010540">
    <property type="entry name" value="CmpB_TMEM229"/>
</dbReference>
<dbReference type="STRING" id="635013.TherJR_2385"/>
<feature type="transmembrane region" description="Helical" evidence="5">
    <location>
        <begin position="28"/>
        <end position="51"/>
    </location>
</feature>
<evidence type="ECO:0000313" key="7">
    <source>
        <dbReference type="Proteomes" id="UP000002377"/>
    </source>
</evidence>
<evidence type="ECO:0008006" key="8">
    <source>
        <dbReference type="Google" id="ProtNLM"/>
    </source>
</evidence>
<feature type="transmembrane region" description="Helical" evidence="5">
    <location>
        <begin position="85"/>
        <end position="106"/>
    </location>
</feature>
<sequence>MQAAYHYHKGQDIVFPASGNTMFMWKRFIIYGTIGLVMEFFWTGMGALLAGDWRLKTYSSLWMFLIYGSGVFLEFVHDRNRNWPWLIRGVFWTAVIFAAEYLSGWFLRSIFGVAPWTYTNRYAIDGLIRLDYAPVWFFMGLFFEKLHDYLVYEKPLFPKL</sequence>
<dbReference type="AlphaFoldDB" id="D5XAM0"/>
<evidence type="ECO:0000256" key="3">
    <source>
        <dbReference type="ARBA" id="ARBA00022989"/>
    </source>
</evidence>
<protein>
    <recommendedName>
        <fullName evidence="8">ABC-transporter type IV</fullName>
    </recommendedName>
</protein>
<keyword evidence="3 5" id="KW-1133">Transmembrane helix</keyword>
<gene>
    <name evidence="6" type="ordered locus">TherJR_2385</name>
</gene>
<evidence type="ECO:0000256" key="2">
    <source>
        <dbReference type="ARBA" id="ARBA00022692"/>
    </source>
</evidence>
<dbReference type="KEGG" id="tjr:TherJR_2385"/>
<comment type="subcellular location">
    <subcellularLocation>
        <location evidence="1">Membrane</location>
        <topology evidence="1">Multi-pass membrane protein</topology>
    </subcellularLocation>
</comment>
<feature type="transmembrane region" description="Helical" evidence="5">
    <location>
        <begin position="57"/>
        <end position="76"/>
    </location>
</feature>
<evidence type="ECO:0000313" key="6">
    <source>
        <dbReference type="EMBL" id="ADG83224.1"/>
    </source>
</evidence>
<dbReference type="PANTHER" id="PTHR31746">
    <property type="entry name" value="TRANSMEMBRANE PROTEIN 229 FAMILY MEMBER"/>
    <property type="match status" value="1"/>
</dbReference>
<proteinExistence type="predicted"/>
<accession>D5XAM0</accession>
<dbReference type="Pfam" id="PF06541">
    <property type="entry name" value="ABC_trans_CmpB"/>
    <property type="match status" value="1"/>
</dbReference>
<evidence type="ECO:0000256" key="1">
    <source>
        <dbReference type="ARBA" id="ARBA00004141"/>
    </source>
</evidence>
<organism evidence="6 7">
    <name type="scientific">Thermincola potens (strain JR)</name>
    <dbReference type="NCBI Taxonomy" id="635013"/>
    <lineage>
        <taxon>Bacteria</taxon>
        <taxon>Bacillati</taxon>
        <taxon>Bacillota</taxon>
        <taxon>Clostridia</taxon>
        <taxon>Eubacteriales</taxon>
        <taxon>Thermincolaceae</taxon>
        <taxon>Thermincola</taxon>
    </lineage>
</organism>
<dbReference type="HOGENOM" id="CLU_102218_1_0_9"/>
<dbReference type="PANTHER" id="PTHR31746:SF2">
    <property type="entry name" value="TRANSMEMBRANE PROTEIN 229A"/>
    <property type="match status" value="1"/>
</dbReference>
<keyword evidence="7" id="KW-1185">Reference proteome</keyword>